<protein>
    <submittedName>
        <fullName evidence="1">Transcriptional regulator</fullName>
    </submittedName>
</protein>
<proteinExistence type="predicted"/>
<dbReference type="Pfam" id="PF13730">
    <property type="entry name" value="HTH_36"/>
    <property type="match status" value="1"/>
</dbReference>
<evidence type="ECO:0000313" key="1">
    <source>
        <dbReference type="EMBL" id="ALF35142.1"/>
    </source>
</evidence>
<accession>A0A0N9DYT9</accession>
<dbReference type="InterPro" id="IPR036388">
    <property type="entry name" value="WH-like_DNA-bd_sf"/>
</dbReference>
<name>A0A0N9DYT9_VIBAL</name>
<gene>
    <name evidence="1" type="ORF">ICEValHN437_072</name>
</gene>
<sequence length="189" mass="20993">MSHTLVATLMKVKTGSPISKLILLKLADNADIHGRCFPSYQYLAQYCEVSLRTVKQHVRQLETLGLIELIHRFDKRGRQRSNLYQIRTPPHLHIELHTDTAFNCIPQEAASALSGSAATAPINSHKEYDLVSGGQISEGRSPLPVRVADQLVADFAANAQPNPFAERIEKLIRQRREEVADTSADGEGK</sequence>
<dbReference type="EMBL" id="KT072771">
    <property type="protein sequence ID" value="ALF35142.1"/>
    <property type="molecule type" value="Genomic_DNA"/>
</dbReference>
<dbReference type="SUPFAM" id="SSF46785">
    <property type="entry name" value="Winged helix' DNA-binding domain"/>
    <property type="match status" value="1"/>
</dbReference>
<dbReference type="Gene3D" id="1.10.10.10">
    <property type="entry name" value="Winged helix-like DNA-binding domain superfamily/Winged helix DNA-binding domain"/>
    <property type="match status" value="1"/>
</dbReference>
<reference evidence="1" key="1">
    <citation type="journal article" date="2016" name="BMC Microbiol.">
        <title>Comparative genomic analysis of six new-found integrative conjugative elements (ICEs) in Vibrio alginolyticus.</title>
        <authorList>
            <person name="Luo P."/>
            <person name="He X."/>
            <person name="Wang Y."/>
            <person name="Liu Q."/>
            <person name="Hu C."/>
        </authorList>
    </citation>
    <scope>NUCLEOTIDE SEQUENCE</scope>
    <source>
        <strain evidence="1">HN437</strain>
    </source>
</reference>
<dbReference type="InterPro" id="IPR036390">
    <property type="entry name" value="WH_DNA-bd_sf"/>
</dbReference>
<dbReference type="AlphaFoldDB" id="A0A0N9DYT9"/>
<organism evidence="1">
    <name type="scientific">Vibrio alginolyticus</name>
    <dbReference type="NCBI Taxonomy" id="663"/>
    <lineage>
        <taxon>Bacteria</taxon>
        <taxon>Pseudomonadati</taxon>
        <taxon>Pseudomonadota</taxon>
        <taxon>Gammaproteobacteria</taxon>
        <taxon>Vibrionales</taxon>
        <taxon>Vibrionaceae</taxon>
        <taxon>Vibrio</taxon>
    </lineage>
</organism>